<dbReference type="Proteomes" id="UP001642540">
    <property type="component" value="Unassembled WGS sequence"/>
</dbReference>
<keyword evidence="3" id="KW-1185">Reference proteome</keyword>
<comment type="caution">
    <text evidence="2">The sequence shown here is derived from an EMBL/GenBank/DDBJ whole genome shotgun (WGS) entry which is preliminary data.</text>
</comment>
<keyword evidence="1" id="KW-0732">Signal</keyword>
<name>A0ABP1RGH3_9HEXA</name>
<evidence type="ECO:0000313" key="3">
    <source>
        <dbReference type="Proteomes" id="UP001642540"/>
    </source>
</evidence>
<evidence type="ECO:0000313" key="2">
    <source>
        <dbReference type="EMBL" id="CAL8127535.1"/>
    </source>
</evidence>
<reference evidence="2 3" key="1">
    <citation type="submission" date="2024-08" db="EMBL/GenBank/DDBJ databases">
        <authorList>
            <person name="Cucini C."/>
            <person name="Frati F."/>
        </authorList>
    </citation>
    <scope>NUCLEOTIDE SEQUENCE [LARGE SCALE GENOMIC DNA]</scope>
</reference>
<feature type="chain" id="PRO_5045554946" evidence="1">
    <location>
        <begin position="20"/>
        <end position="257"/>
    </location>
</feature>
<protein>
    <submittedName>
        <fullName evidence="2">Uncharacterized protein</fullName>
    </submittedName>
</protein>
<feature type="signal peptide" evidence="1">
    <location>
        <begin position="1"/>
        <end position="19"/>
    </location>
</feature>
<proteinExistence type="predicted"/>
<dbReference type="EMBL" id="CAXLJM020000072">
    <property type="protein sequence ID" value="CAL8127535.1"/>
    <property type="molecule type" value="Genomic_DNA"/>
</dbReference>
<organism evidence="2 3">
    <name type="scientific">Orchesella dallaii</name>
    <dbReference type="NCBI Taxonomy" id="48710"/>
    <lineage>
        <taxon>Eukaryota</taxon>
        <taxon>Metazoa</taxon>
        <taxon>Ecdysozoa</taxon>
        <taxon>Arthropoda</taxon>
        <taxon>Hexapoda</taxon>
        <taxon>Collembola</taxon>
        <taxon>Entomobryomorpha</taxon>
        <taxon>Entomobryoidea</taxon>
        <taxon>Orchesellidae</taxon>
        <taxon>Orchesellinae</taxon>
        <taxon>Orchesella</taxon>
    </lineage>
</organism>
<gene>
    <name evidence="2" type="ORF">ODALV1_LOCUS21886</name>
</gene>
<evidence type="ECO:0000256" key="1">
    <source>
        <dbReference type="SAM" id="SignalP"/>
    </source>
</evidence>
<accession>A0ABP1RGH3</accession>
<sequence>MKPIPISVLVCILAKFSIASIEIELEPTPLPFQRGLKKYTGLSQREQSCITAKCTDITTLLESAVKSARDYYEDVSSLSKYIEFQCELDALISVTSIVTACYDGRTLRSAASEFEATIAATSATMLYMEQIQTTGPQEIQLEPTPLPFQHGLSKYTELSQPKVSLCITGNCAFVDFLLGQAVDSAYEVYESATSESNNIVGLCSYYSSASITSSAVACFGSSEERSAASTIEATKAATSAAMTYMEQRQTAFPEASF</sequence>